<reference evidence="1" key="1">
    <citation type="submission" date="2017-08" db="EMBL/GenBank/DDBJ databases">
        <authorList>
            <consortium name="Urmite Genomes"/>
        </authorList>
    </citation>
    <scope>NUCLEOTIDE SEQUENCE [LARGE SCALE GENOMIC DNA]</scope>
    <source>
        <strain evidence="1">IHUMI-LCC2</strain>
    </source>
</reference>
<gene>
    <name evidence="1" type="ORF">ORPV_46</name>
</gene>
<sequence length="317" mass="36565">MSLNKVNKIEERLKTSKYTGIAFEPYKSIQMGLDDKTYFITGKDIDHNFARSNWANRMNGMLMYGMLNFSAFVKNKLGKKGHFKWIKHYKQDFKNGYIDIPFDDPMFYLYNIDTFKKEKLYKVNERYNQASTFEIGTHAIYTACYNGNLSDVHRKEILSDKERYRKCFRYALLGFTKNKNYKVVGDGGTLGFLGVNGLGYDSERELANILKGEKVNMELLGKCDGDTKTDAVAYALLSSRADVLVEALKFNFADMDTCGLAEYVMASGMWTWVTANTKELPYFNYLLYSIISLCDDTSDYDRFINLDFIDGIKAIKF</sequence>
<dbReference type="EMBL" id="LT906555">
    <property type="protein sequence ID" value="SNW61950.1"/>
    <property type="molecule type" value="Genomic_DNA"/>
</dbReference>
<keyword evidence="2" id="KW-1185">Reference proteome</keyword>
<name>A0A2I2L365_9VIRU</name>
<dbReference type="Proteomes" id="UP000236316">
    <property type="component" value="Segment"/>
</dbReference>
<dbReference type="RefSeq" id="YP_009448252.1">
    <property type="nucleotide sequence ID" value="NC_036594.1"/>
</dbReference>
<protein>
    <submittedName>
        <fullName evidence="1">Uncharacterized protein</fullName>
    </submittedName>
</protein>
<organism evidence="1">
    <name type="scientific">Orpheovirus IHUMI-LCC2</name>
    <dbReference type="NCBI Taxonomy" id="2023057"/>
    <lineage>
        <taxon>Viruses</taxon>
        <taxon>Varidnaviria</taxon>
        <taxon>Bamfordvirae</taxon>
        <taxon>Nucleocytoviricota</taxon>
        <taxon>Megaviricetes</taxon>
        <taxon>Pimascovirales</taxon>
        <taxon>Ocovirineae</taxon>
        <taxon>Orpheoviridae</taxon>
        <taxon>Alphaorpheovirus</taxon>
        <taxon>Alphaorpheovirus massiliense</taxon>
    </lineage>
</organism>
<evidence type="ECO:0000313" key="1">
    <source>
        <dbReference type="EMBL" id="SNW61950.1"/>
    </source>
</evidence>
<dbReference type="GeneID" id="35382240"/>
<proteinExistence type="predicted"/>
<accession>A0A2I2L365</accession>
<dbReference type="KEGG" id="vg:35382240"/>
<evidence type="ECO:0000313" key="2">
    <source>
        <dbReference type="Proteomes" id="UP000236316"/>
    </source>
</evidence>